<feature type="chain" id="PRO_5034003026" evidence="2">
    <location>
        <begin position="19"/>
        <end position="232"/>
    </location>
</feature>
<dbReference type="Proteomes" id="UP000433883">
    <property type="component" value="Unassembled WGS sequence"/>
</dbReference>
<dbReference type="EMBL" id="WNWQ01001523">
    <property type="protein sequence ID" value="KAE9961452.1"/>
    <property type="molecule type" value="Genomic_DNA"/>
</dbReference>
<feature type="signal peptide" evidence="2">
    <location>
        <begin position="1"/>
        <end position="18"/>
    </location>
</feature>
<organism evidence="3 4">
    <name type="scientific">Venturia inaequalis</name>
    <name type="common">Apple scab fungus</name>
    <dbReference type="NCBI Taxonomy" id="5025"/>
    <lineage>
        <taxon>Eukaryota</taxon>
        <taxon>Fungi</taxon>
        <taxon>Dikarya</taxon>
        <taxon>Ascomycota</taxon>
        <taxon>Pezizomycotina</taxon>
        <taxon>Dothideomycetes</taxon>
        <taxon>Pleosporomycetidae</taxon>
        <taxon>Venturiales</taxon>
        <taxon>Venturiaceae</taxon>
        <taxon>Venturia</taxon>
    </lineage>
</organism>
<reference evidence="3 4" key="1">
    <citation type="submission" date="2019-11" db="EMBL/GenBank/DDBJ databases">
        <title>Venturia inaequalis Genome Resource.</title>
        <authorList>
            <person name="Lichtner F.J."/>
        </authorList>
    </citation>
    <scope>NUCLEOTIDE SEQUENCE [LARGE SCALE GENOMIC DNA]</scope>
    <source>
        <strain evidence="3">Bline_iso_100314</strain>
    </source>
</reference>
<comment type="caution">
    <text evidence="3">The sequence shown here is derived from an EMBL/GenBank/DDBJ whole genome shotgun (WGS) entry which is preliminary data.</text>
</comment>
<evidence type="ECO:0000256" key="1">
    <source>
        <dbReference type="SAM" id="MobiDB-lite"/>
    </source>
</evidence>
<proteinExistence type="predicted"/>
<protein>
    <submittedName>
        <fullName evidence="3">Uncharacterized protein</fullName>
    </submittedName>
</protein>
<feature type="region of interest" description="Disordered" evidence="1">
    <location>
        <begin position="34"/>
        <end position="56"/>
    </location>
</feature>
<evidence type="ECO:0000256" key="2">
    <source>
        <dbReference type="SAM" id="SignalP"/>
    </source>
</evidence>
<feature type="compositionally biased region" description="Polar residues" evidence="1">
    <location>
        <begin position="42"/>
        <end position="51"/>
    </location>
</feature>
<dbReference type="AlphaFoldDB" id="A0A8H3YK94"/>
<accession>A0A8H3YK94</accession>
<gene>
    <name evidence="3" type="ORF">BLS_002050</name>
</gene>
<name>A0A8H3YK94_VENIN</name>
<evidence type="ECO:0000313" key="4">
    <source>
        <dbReference type="Proteomes" id="UP000433883"/>
    </source>
</evidence>
<sequence>MQFTSVVLALCISGFAAAKGHEKNGTAVAGAAMDGKHGQIGGSKTKNSTHGNSEKKQCSELSRLTKLVDLVNNSTKLTELETKHNMTADKITKLKDSAAKATTRLTELQSNTTLTSQCAIVNAGDKLQGQCKEMKMLTKMMDVAGNATALSEMAAKKNWTDAEADKFKAHAANATMKLNKLKSNTTLVDACATVKKGSSSASQSEKSNGVGQLVGNLLFTVVISGAAALLMV</sequence>
<keyword evidence="2" id="KW-0732">Signal</keyword>
<evidence type="ECO:0000313" key="3">
    <source>
        <dbReference type="EMBL" id="KAE9961452.1"/>
    </source>
</evidence>